<dbReference type="InterPro" id="IPR036396">
    <property type="entry name" value="Cyt_P450_sf"/>
</dbReference>
<dbReference type="PANTHER" id="PTHR24291:SF187">
    <property type="entry name" value="CYTOCHROME P450 4AE1-RELATED"/>
    <property type="match status" value="1"/>
</dbReference>
<dbReference type="InterPro" id="IPR017972">
    <property type="entry name" value="Cyt_P450_CS"/>
</dbReference>
<evidence type="ECO:0000256" key="1">
    <source>
        <dbReference type="ARBA" id="ARBA00001971"/>
    </source>
</evidence>
<accession>A1BPR8</accession>
<organism evidence="10">
    <name type="scientific">Ips paraconfusus</name>
    <dbReference type="NCBI Taxonomy" id="89938"/>
    <lineage>
        <taxon>Eukaryota</taxon>
        <taxon>Metazoa</taxon>
        <taxon>Ecdysozoa</taxon>
        <taxon>Arthropoda</taxon>
        <taxon>Hexapoda</taxon>
        <taxon>Insecta</taxon>
        <taxon>Pterygota</taxon>
        <taxon>Neoptera</taxon>
        <taxon>Endopterygota</taxon>
        <taxon>Coleoptera</taxon>
        <taxon>Polyphaga</taxon>
        <taxon>Cucujiformia</taxon>
        <taxon>Curculionidae</taxon>
        <taxon>Scolytinae</taxon>
        <taxon>Ips</taxon>
    </lineage>
</organism>
<dbReference type="Gene3D" id="1.10.630.10">
    <property type="entry name" value="Cytochrome P450"/>
    <property type="match status" value="1"/>
</dbReference>
<dbReference type="EMBL" id="DQ471875">
    <property type="protein sequence ID" value="ABF06545.1"/>
    <property type="molecule type" value="mRNA"/>
</dbReference>
<keyword evidence="5 9" id="KW-0560">Oxidoreductase</keyword>
<evidence type="ECO:0000256" key="5">
    <source>
        <dbReference type="ARBA" id="ARBA00023002"/>
    </source>
</evidence>
<dbReference type="PANTHER" id="PTHR24291">
    <property type="entry name" value="CYTOCHROME P450 FAMILY 4"/>
    <property type="match status" value="1"/>
</dbReference>
<dbReference type="SUPFAM" id="SSF48264">
    <property type="entry name" value="Cytochrome P450"/>
    <property type="match status" value="1"/>
</dbReference>
<evidence type="ECO:0000256" key="2">
    <source>
        <dbReference type="ARBA" id="ARBA00010617"/>
    </source>
</evidence>
<keyword evidence="3 8" id="KW-0349">Heme</keyword>
<dbReference type="InterPro" id="IPR002401">
    <property type="entry name" value="Cyt_P450_E_grp-I"/>
</dbReference>
<evidence type="ECO:0000256" key="8">
    <source>
        <dbReference type="PIRSR" id="PIRSR602401-1"/>
    </source>
</evidence>
<keyword evidence="6 8" id="KW-0408">Iron</keyword>
<dbReference type="GO" id="GO:0004497">
    <property type="term" value="F:monooxygenase activity"/>
    <property type="evidence" value="ECO:0007669"/>
    <property type="project" value="UniProtKB-KW"/>
</dbReference>
<evidence type="ECO:0000256" key="4">
    <source>
        <dbReference type="ARBA" id="ARBA00022723"/>
    </source>
</evidence>
<dbReference type="PRINTS" id="PR00463">
    <property type="entry name" value="EP450I"/>
</dbReference>
<dbReference type="InterPro" id="IPR001128">
    <property type="entry name" value="Cyt_P450"/>
</dbReference>
<evidence type="ECO:0000256" key="9">
    <source>
        <dbReference type="RuleBase" id="RU000461"/>
    </source>
</evidence>
<dbReference type="Pfam" id="PF00067">
    <property type="entry name" value="p450"/>
    <property type="match status" value="1"/>
</dbReference>
<reference evidence="10" key="2">
    <citation type="journal article" date="2007" name="Insect Mol. Biol.">
        <title>Isolation and extreme sex-specific expression of cytochrome P450 genes in the bark beetle, Ips paraconfusus, following feeding on the phloem of host ponderosa pine, Pinus ponderosa.</title>
        <authorList>
            <person name="Huber D.P."/>
            <person name="Erickson M.L."/>
            <person name="Leutenegger C.M."/>
            <person name="Bohlmann J."/>
            <person name="Seybold S.J."/>
        </authorList>
    </citation>
    <scope>NUCLEOTIDE SEQUENCE</scope>
</reference>
<reference evidence="10" key="1">
    <citation type="submission" date="2006-04" db="EMBL/GenBank/DDBJ databases">
        <authorList>
            <person name="Huber D.P.W."/>
            <person name="Erickson M.L."/>
            <person name="Leutenegger C.M."/>
            <person name="Bohlmann J."/>
            <person name="Seybold S.J."/>
        </authorList>
    </citation>
    <scope>NUCLEOTIDE SEQUENCE</scope>
</reference>
<proteinExistence type="evidence at transcript level"/>
<evidence type="ECO:0000256" key="3">
    <source>
        <dbReference type="ARBA" id="ARBA00022617"/>
    </source>
</evidence>
<comment type="similarity">
    <text evidence="2 9">Belongs to the cytochrome P450 family.</text>
</comment>
<dbReference type="InterPro" id="IPR050196">
    <property type="entry name" value="Cytochrome_P450_Monoox"/>
</dbReference>
<dbReference type="GO" id="GO:0005506">
    <property type="term" value="F:iron ion binding"/>
    <property type="evidence" value="ECO:0007669"/>
    <property type="project" value="InterPro"/>
</dbReference>
<keyword evidence="7 9" id="KW-0503">Monooxygenase</keyword>
<sequence>MLFWLFQVVFALAAAFCIAFCLKKYNFKKKISWVPFVSGYPVIGAALELRDRKKILENIENHLNKHNGLCYMEVGTIPMLMASNPDFLKWFLSSNLPLAKSYSYGFLHNWLGGGLLISAGERWRRSRKLLNPAFHFSILEQFIEVFEDATKDLVRILEQEVGKDEVDIHYILTRYTLDVICQTSMGVQLKIQDRENTDYINAVASMGELIMERTFNPFKTFDLIYKLTADYRQEMAYVKLLHEVSEGVINKRKQEIEAENKEDGKKKRKMAFLDLLLMYKDENGQPLSQDFIRHEVDTFMFAGHDTTAAALGFALYLLAKHSNVQAEAFREVEPLGSTSKITIWDLQNLKYLDLVIKETLRLYPSVPMIARHITEDLTYDGDKVLPKGLTVTVVISAVNKDDSIYNKPNEFNPSRFLEEEPKPFSYLPFSAGPRNCIGQKFAILEMKMALAMILLNFELFPANPTFEPILESATVLKSQNGIKVRLEKRS</sequence>
<dbReference type="PRINTS" id="PR00385">
    <property type="entry name" value="P450"/>
</dbReference>
<gene>
    <name evidence="10" type="primary">CYP4AY2</name>
</gene>
<evidence type="ECO:0000313" key="10">
    <source>
        <dbReference type="EMBL" id="ABF06545.1"/>
    </source>
</evidence>
<dbReference type="GO" id="GO:0020037">
    <property type="term" value="F:heme binding"/>
    <property type="evidence" value="ECO:0007669"/>
    <property type="project" value="InterPro"/>
</dbReference>
<evidence type="ECO:0000256" key="7">
    <source>
        <dbReference type="ARBA" id="ARBA00023033"/>
    </source>
</evidence>
<keyword evidence="4 8" id="KW-0479">Metal-binding</keyword>
<evidence type="ECO:0000256" key="6">
    <source>
        <dbReference type="ARBA" id="ARBA00023004"/>
    </source>
</evidence>
<feature type="binding site" description="axial binding residue" evidence="8">
    <location>
        <position position="436"/>
    </location>
    <ligand>
        <name>heme</name>
        <dbReference type="ChEBI" id="CHEBI:30413"/>
    </ligand>
    <ligandPart>
        <name>Fe</name>
        <dbReference type="ChEBI" id="CHEBI:18248"/>
    </ligandPart>
</feature>
<dbReference type="GO" id="GO:0016705">
    <property type="term" value="F:oxidoreductase activity, acting on paired donors, with incorporation or reduction of molecular oxygen"/>
    <property type="evidence" value="ECO:0007669"/>
    <property type="project" value="InterPro"/>
</dbReference>
<dbReference type="PROSITE" id="PS00086">
    <property type="entry name" value="CYTOCHROME_P450"/>
    <property type="match status" value="1"/>
</dbReference>
<dbReference type="AlphaFoldDB" id="A1BPR8"/>
<protein>
    <submittedName>
        <fullName evidence="10">CYP4AY2</fullName>
    </submittedName>
</protein>
<dbReference type="CDD" id="cd20628">
    <property type="entry name" value="CYP4"/>
    <property type="match status" value="1"/>
</dbReference>
<comment type="cofactor">
    <cofactor evidence="1 8">
        <name>heme</name>
        <dbReference type="ChEBI" id="CHEBI:30413"/>
    </cofactor>
</comment>
<name>A1BPR8_9CUCU</name>